<keyword evidence="5" id="KW-0460">Magnesium</keyword>
<evidence type="ECO:0000256" key="3">
    <source>
        <dbReference type="ARBA" id="ARBA00022723"/>
    </source>
</evidence>
<gene>
    <name evidence="9" type="ORF">M427DRAFT_28822</name>
</gene>
<evidence type="ECO:0000256" key="1">
    <source>
        <dbReference type="ARBA" id="ARBA00001936"/>
    </source>
</evidence>
<dbReference type="OrthoDB" id="10260614at2759"/>
<name>A0A139ATB2_GONPJ</name>
<organism evidence="9 10">
    <name type="scientific">Gonapodya prolifera (strain JEL478)</name>
    <name type="common">Monoblepharis prolifera</name>
    <dbReference type="NCBI Taxonomy" id="1344416"/>
    <lineage>
        <taxon>Eukaryota</taxon>
        <taxon>Fungi</taxon>
        <taxon>Fungi incertae sedis</taxon>
        <taxon>Chytridiomycota</taxon>
        <taxon>Chytridiomycota incertae sedis</taxon>
        <taxon>Monoblepharidomycetes</taxon>
        <taxon>Monoblepharidales</taxon>
        <taxon>Gonapodyaceae</taxon>
        <taxon>Gonapodya</taxon>
    </lineage>
</organism>
<evidence type="ECO:0000256" key="2">
    <source>
        <dbReference type="ARBA" id="ARBA00001946"/>
    </source>
</evidence>
<dbReference type="InterPro" id="IPR045121">
    <property type="entry name" value="CoAse"/>
</dbReference>
<dbReference type="GO" id="GO:0046872">
    <property type="term" value="F:metal ion binding"/>
    <property type="evidence" value="ECO:0007669"/>
    <property type="project" value="UniProtKB-KW"/>
</dbReference>
<dbReference type="EMBL" id="KQ965737">
    <property type="protein sequence ID" value="KXS19962.1"/>
    <property type="molecule type" value="Genomic_DNA"/>
</dbReference>
<dbReference type="PANTHER" id="PTHR12992">
    <property type="entry name" value="NUDIX HYDROLASE"/>
    <property type="match status" value="1"/>
</dbReference>
<evidence type="ECO:0000313" key="9">
    <source>
        <dbReference type="EMBL" id="KXS19962.1"/>
    </source>
</evidence>
<evidence type="ECO:0000313" key="10">
    <source>
        <dbReference type="Proteomes" id="UP000070544"/>
    </source>
</evidence>
<evidence type="ECO:0000256" key="5">
    <source>
        <dbReference type="ARBA" id="ARBA00022842"/>
    </source>
</evidence>
<dbReference type="AlphaFoldDB" id="A0A139ATB2"/>
<feature type="domain" description="Nudix hydrolase" evidence="8">
    <location>
        <begin position="55"/>
        <end position="191"/>
    </location>
</feature>
<dbReference type="GO" id="GO:0015938">
    <property type="term" value="P:coenzyme A catabolic process"/>
    <property type="evidence" value="ECO:0007669"/>
    <property type="project" value="TreeGrafter"/>
</dbReference>
<proteinExistence type="predicted"/>
<dbReference type="Gene3D" id="3.90.79.10">
    <property type="entry name" value="Nucleoside Triphosphate Pyrophosphohydrolase"/>
    <property type="match status" value="1"/>
</dbReference>
<dbReference type="SUPFAM" id="SSF55811">
    <property type="entry name" value="Nudix"/>
    <property type="match status" value="1"/>
</dbReference>
<dbReference type="Pfam" id="PF00293">
    <property type="entry name" value="NUDIX"/>
    <property type="match status" value="1"/>
</dbReference>
<keyword evidence="6" id="KW-0464">Manganese</keyword>
<dbReference type="Proteomes" id="UP000070544">
    <property type="component" value="Unassembled WGS sequence"/>
</dbReference>
<feature type="region of interest" description="Disordered" evidence="7">
    <location>
        <begin position="261"/>
        <end position="287"/>
    </location>
</feature>
<dbReference type="CDD" id="cd03426">
    <property type="entry name" value="NUDIX_CoAse_Nudt7"/>
    <property type="match status" value="1"/>
</dbReference>
<sequence length="287" mass="31570">MAAHLQTDATAESKITSQSHLLEKPSSLVPGNLAPLISRLRSVGDAPDPYQIHQHGRSAVMVPLTVRKSSAGYELDVILTKRSAGMSFHGGAIVLPGGKLDDVDPTLLATALREAEEEIALPPSLVEPLCTLPLHLARDDLIVTPIVCLVHPSFRPVCNPAEVQAVVRVPLKTFLEPEDGQHSSYQSWWKRRLVHTYNVQVFWEGDDSNAPQSTPDAVSEPVARSDVVNWMTADICLETAVAAFGREPNFERNGTWTKDIERSQRWKKVESSDGSARQSSRKRKGVM</sequence>
<reference evidence="9 10" key="1">
    <citation type="journal article" date="2015" name="Genome Biol. Evol.">
        <title>Phylogenomic analyses indicate that early fungi evolved digesting cell walls of algal ancestors of land plants.</title>
        <authorList>
            <person name="Chang Y."/>
            <person name="Wang S."/>
            <person name="Sekimoto S."/>
            <person name="Aerts A.L."/>
            <person name="Choi C."/>
            <person name="Clum A."/>
            <person name="LaButti K.M."/>
            <person name="Lindquist E.A."/>
            <person name="Yee Ngan C."/>
            <person name="Ohm R.A."/>
            <person name="Salamov A.A."/>
            <person name="Grigoriev I.V."/>
            <person name="Spatafora J.W."/>
            <person name="Berbee M.L."/>
        </authorList>
    </citation>
    <scope>NUCLEOTIDE SEQUENCE [LARGE SCALE GENOMIC DNA]</scope>
    <source>
        <strain evidence="9 10">JEL478</strain>
    </source>
</reference>
<dbReference type="GO" id="GO:0010945">
    <property type="term" value="F:coenzyme A diphosphatase activity"/>
    <property type="evidence" value="ECO:0007669"/>
    <property type="project" value="InterPro"/>
</dbReference>
<dbReference type="PROSITE" id="PS51462">
    <property type="entry name" value="NUDIX"/>
    <property type="match status" value="1"/>
</dbReference>
<protein>
    <recommendedName>
        <fullName evidence="8">Nudix hydrolase domain-containing protein</fullName>
    </recommendedName>
</protein>
<dbReference type="InterPro" id="IPR015797">
    <property type="entry name" value="NUDIX_hydrolase-like_dom_sf"/>
</dbReference>
<feature type="compositionally biased region" description="Basic and acidic residues" evidence="7">
    <location>
        <begin position="261"/>
        <end position="271"/>
    </location>
</feature>
<keyword evidence="10" id="KW-1185">Reference proteome</keyword>
<keyword evidence="3" id="KW-0479">Metal-binding</keyword>
<accession>A0A139ATB2</accession>
<dbReference type="STRING" id="1344416.A0A139ATB2"/>
<evidence type="ECO:0000259" key="8">
    <source>
        <dbReference type="PROSITE" id="PS51462"/>
    </source>
</evidence>
<evidence type="ECO:0000256" key="7">
    <source>
        <dbReference type="SAM" id="MobiDB-lite"/>
    </source>
</evidence>
<evidence type="ECO:0000256" key="4">
    <source>
        <dbReference type="ARBA" id="ARBA00022801"/>
    </source>
</evidence>
<keyword evidence="4" id="KW-0378">Hydrolase</keyword>
<evidence type="ECO:0000256" key="6">
    <source>
        <dbReference type="ARBA" id="ARBA00023211"/>
    </source>
</evidence>
<comment type="cofactor">
    <cofactor evidence="1">
        <name>Mn(2+)</name>
        <dbReference type="ChEBI" id="CHEBI:29035"/>
    </cofactor>
</comment>
<dbReference type="InterPro" id="IPR000086">
    <property type="entry name" value="NUDIX_hydrolase_dom"/>
</dbReference>
<comment type="cofactor">
    <cofactor evidence="2">
        <name>Mg(2+)</name>
        <dbReference type="ChEBI" id="CHEBI:18420"/>
    </cofactor>
</comment>
<dbReference type="PANTHER" id="PTHR12992:SF24">
    <property type="entry name" value="PEROXISOMAL COENZYME A DIPHOSPHATASE NUDT7"/>
    <property type="match status" value="1"/>
</dbReference>